<reference evidence="2 4" key="2">
    <citation type="submission" date="2024-07" db="EMBL/GenBank/DDBJ databases">
        <title>Genomic Encyclopedia of Type Strains, Phase V (KMG-V): Genome sequencing to study the core and pangenomes of soil and plant-associated prokaryotes.</title>
        <authorList>
            <person name="Whitman W."/>
        </authorList>
    </citation>
    <scope>NUCLEOTIDE SEQUENCE [LARGE SCALE GENOMIC DNA]</scope>
    <source>
        <strain evidence="2 4">USDA 415</strain>
    </source>
</reference>
<name>A0A4Q4K7V7_BRAEL</name>
<dbReference type="AlphaFoldDB" id="A0A4Q4K7V7"/>
<organism evidence="1 3">
    <name type="scientific">Bradyrhizobium elkanii</name>
    <dbReference type="NCBI Taxonomy" id="29448"/>
    <lineage>
        <taxon>Bacteria</taxon>
        <taxon>Pseudomonadati</taxon>
        <taxon>Pseudomonadota</taxon>
        <taxon>Alphaproteobacteria</taxon>
        <taxon>Hyphomicrobiales</taxon>
        <taxon>Nitrobacteraceae</taxon>
        <taxon>Bradyrhizobium</taxon>
    </lineage>
</organism>
<proteinExistence type="predicted"/>
<keyword evidence="4" id="KW-1185">Reference proteome</keyword>
<gene>
    <name evidence="2" type="ORF">ABIF29_001527</name>
    <name evidence="1" type="ORF">JOH49_009461</name>
</gene>
<dbReference type="Proteomes" id="UP001565471">
    <property type="component" value="Unassembled WGS sequence"/>
</dbReference>
<accession>A0A4Q4K7V7</accession>
<evidence type="ECO:0000313" key="1">
    <source>
        <dbReference type="EMBL" id="MBP1299708.1"/>
    </source>
</evidence>
<evidence type="ECO:0000313" key="4">
    <source>
        <dbReference type="Proteomes" id="UP001565471"/>
    </source>
</evidence>
<comment type="caution">
    <text evidence="1">The sequence shown here is derived from an EMBL/GenBank/DDBJ whole genome shotgun (WGS) entry which is preliminary data.</text>
</comment>
<dbReference type="EMBL" id="JBGBZA010000002">
    <property type="protein sequence ID" value="MEY9314728.1"/>
    <property type="molecule type" value="Genomic_DNA"/>
</dbReference>
<sequence>MDQISSEQMQAPEILVSAAFDKAWRFVEKDPLLAHNHKTVLHSRLRASLESSIRNGERNTLHLANEAIRKLRAELTASTKAARLLTLPRQ</sequence>
<dbReference type="EMBL" id="JAFICZ010000001">
    <property type="protein sequence ID" value="MBP1299708.1"/>
    <property type="molecule type" value="Genomic_DNA"/>
</dbReference>
<evidence type="ECO:0000313" key="2">
    <source>
        <dbReference type="EMBL" id="MEY9314728.1"/>
    </source>
</evidence>
<reference evidence="1" key="1">
    <citation type="submission" date="2021-02" db="EMBL/GenBank/DDBJ databases">
        <title>Genomic Encyclopedia of Type Strains, Phase IV (KMG-V): Genome sequencing to study the core and pangenomes of soil and plant-associated prokaryotes.</title>
        <authorList>
            <person name="Whitman W."/>
        </authorList>
    </citation>
    <scope>NUCLEOTIDE SEQUENCE</scope>
    <source>
        <strain evidence="1">USDA 406</strain>
    </source>
</reference>
<evidence type="ECO:0000313" key="3">
    <source>
        <dbReference type="Proteomes" id="UP000673383"/>
    </source>
</evidence>
<dbReference type="RefSeq" id="WP_075968984.1">
    <property type="nucleotide sequence ID" value="NZ_BJNL01000082.1"/>
</dbReference>
<dbReference type="GeneID" id="92956835"/>
<protein>
    <submittedName>
        <fullName evidence="1">Uncharacterized protein</fullName>
    </submittedName>
</protein>
<dbReference type="Proteomes" id="UP000673383">
    <property type="component" value="Unassembled WGS sequence"/>
</dbReference>